<evidence type="ECO:0000256" key="7">
    <source>
        <dbReference type="ARBA" id="ARBA00023136"/>
    </source>
</evidence>
<evidence type="ECO:0000256" key="3">
    <source>
        <dbReference type="ARBA" id="ARBA00022475"/>
    </source>
</evidence>
<gene>
    <name evidence="9" type="ORF">OOJ09_30325</name>
</gene>
<keyword evidence="10" id="KW-1185">Reference proteome</keyword>
<proteinExistence type="predicted"/>
<evidence type="ECO:0000313" key="10">
    <source>
        <dbReference type="Proteomes" id="UP001152178"/>
    </source>
</evidence>
<keyword evidence="7 8" id="KW-0472">Membrane</keyword>
<accession>A0ABT4R4B4</accession>
<sequence length="327" mass="33892">MTVTSSLAVGRRTRRLNFDPALFGPTLALVLMFVIYSVASPHFLTPGNITNVLVQSAPLLILASGQTFALLMGGLDLSQGSIISLVSVVTATIMMNYGIVPAAVIGLASGILVGLANGLLIGRARIQPFIVTLGMLYMIAGAALVVSGGSTVFGLPQPDVDIFFWFGGGFIGPFPVPLIIAFILVAIAYFVLTRTPVGRHIYAIGGSEQVALMSGINVARTKIFIYVMSGTFAAIAGFLLSGRVISGQPLLGSGDLLLQSIGAVIIGGTSIFGGRGGVLRTVLGVLVIAFMVNGLNLLAISTFTQQVIVGAIIILSAWANALRRETG</sequence>
<feature type="transmembrane region" description="Helical" evidence="8">
    <location>
        <begin position="129"/>
        <end position="150"/>
    </location>
</feature>
<keyword evidence="4" id="KW-0997">Cell inner membrane</keyword>
<evidence type="ECO:0000256" key="6">
    <source>
        <dbReference type="ARBA" id="ARBA00022989"/>
    </source>
</evidence>
<dbReference type="PANTHER" id="PTHR32196">
    <property type="entry name" value="ABC TRANSPORTER PERMEASE PROTEIN YPHD-RELATED-RELATED"/>
    <property type="match status" value="1"/>
</dbReference>
<evidence type="ECO:0000256" key="1">
    <source>
        <dbReference type="ARBA" id="ARBA00004651"/>
    </source>
</evidence>
<feature type="transmembrane region" description="Helical" evidence="8">
    <location>
        <begin position="281"/>
        <end position="300"/>
    </location>
</feature>
<keyword evidence="2" id="KW-0813">Transport</keyword>
<evidence type="ECO:0000256" key="5">
    <source>
        <dbReference type="ARBA" id="ARBA00022692"/>
    </source>
</evidence>
<feature type="transmembrane region" description="Helical" evidence="8">
    <location>
        <begin position="162"/>
        <end position="192"/>
    </location>
</feature>
<organism evidence="9 10">
    <name type="scientific">Mesorhizobium qingshengii</name>
    <dbReference type="NCBI Taxonomy" id="1165689"/>
    <lineage>
        <taxon>Bacteria</taxon>
        <taxon>Pseudomonadati</taxon>
        <taxon>Pseudomonadota</taxon>
        <taxon>Alphaproteobacteria</taxon>
        <taxon>Hyphomicrobiales</taxon>
        <taxon>Phyllobacteriaceae</taxon>
        <taxon>Mesorhizobium</taxon>
    </lineage>
</organism>
<evidence type="ECO:0000313" key="9">
    <source>
        <dbReference type="EMBL" id="MCZ8548484.1"/>
    </source>
</evidence>
<dbReference type="InterPro" id="IPR001851">
    <property type="entry name" value="ABC_transp_permease"/>
</dbReference>
<keyword evidence="5 8" id="KW-0812">Transmembrane</keyword>
<name>A0ABT4R4B4_9HYPH</name>
<feature type="transmembrane region" description="Helical" evidence="8">
    <location>
        <begin position="306"/>
        <end position="322"/>
    </location>
</feature>
<comment type="caution">
    <text evidence="9">The sequence shown here is derived from an EMBL/GenBank/DDBJ whole genome shotgun (WGS) entry which is preliminary data.</text>
</comment>
<dbReference type="RefSeq" id="WP_269908729.1">
    <property type="nucleotide sequence ID" value="NZ_JAPFQA010000028.1"/>
</dbReference>
<comment type="subcellular location">
    <subcellularLocation>
        <location evidence="1">Cell membrane</location>
        <topology evidence="1">Multi-pass membrane protein</topology>
    </subcellularLocation>
</comment>
<reference evidence="9" key="1">
    <citation type="submission" date="2022-11" db="EMBL/GenBank/DDBJ databases">
        <authorList>
            <person name="Coimbra C."/>
        </authorList>
    </citation>
    <scope>NUCLEOTIDE SEQUENCE</scope>
    <source>
        <strain evidence="9">Jales19</strain>
    </source>
</reference>
<dbReference type="CDD" id="cd06579">
    <property type="entry name" value="TM_PBP1_transp_AraH_like"/>
    <property type="match status" value="1"/>
</dbReference>
<dbReference type="Proteomes" id="UP001152178">
    <property type="component" value="Unassembled WGS sequence"/>
</dbReference>
<feature type="transmembrane region" description="Helical" evidence="8">
    <location>
        <begin position="21"/>
        <end position="44"/>
    </location>
</feature>
<evidence type="ECO:0000256" key="8">
    <source>
        <dbReference type="SAM" id="Phobius"/>
    </source>
</evidence>
<feature type="transmembrane region" description="Helical" evidence="8">
    <location>
        <begin position="223"/>
        <end position="244"/>
    </location>
</feature>
<dbReference type="EMBL" id="JAPFQA010000028">
    <property type="protein sequence ID" value="MCZ8548484.1"/>
    <property type="molecule type" value="Genomic_DNA"/>
</dbReference>
<dbReference type="PANTHER" id="PTHR32196:SF21">
    <property type="entry name" value="ABC TRANSPORTER PERMEASE PROTEIN YPHD-RELATED"/>
    <property type="match status" value="1"/>
</dbReference>
<keyword evidence="3" id="KW-1003">Cell membrane</keyword>
<evidence type="ECO:0000256" key="4">
    <source>
        <dbReference type="ARBA" id="ARBA00022519"/>
    </source>
</evidence>
<evidence type="ECO:0000256" key="2">
    <source>
        <dbReference type="ARBA" id="ARBA00022448"/>
    </source>
</evidence>
<protein>
    <submittedName>
        <fullName evidence="9">ABC transporter permease</fullName>
    </submittedName>
</protein>
<dbReference type="Pfam" id="PF02653">
    <property type="entry name" value="BPD_transp_2"/>
    <property type="match status" value="1"/>
</dbReference>
<keyword evidence="6 8" id="KW-1133">Transmembrane helix</keyword>
<feature type="transmembrane region" description="Helical" evidence="8">
    <location>
        <begin position="256"/>
        <end position="274"/>
    </location>
</feature>
<feature type="transmembrane region" description="Helical" evidence="8">
    <location>
        <begin position="105"/>
        <end position="122"/>
    </location>
</feature>